<evidence type="ECO:0000256" key="1">
    <source>
        <dbReference type="SAM" id="MobiDB-lite"/>
    </source>
</evidence>
<protein>
    <recommendedName>
        <fullName evidence="7">Transglycosylase SLT domain-containing protein</fullName>
    </recommendedName>
</protein>
<keyword evidence="2" id="KW-0732">Signal</keyword>
<dbReference type="OrthoDB" id="1193027at2759"/>
<dbReference type="Proteomes" id="UP001302367">
    <property type="component" value="Chromosome 3"/>
</dbReference>
<dbReference type="Proteomes" id="UP000230605">
    <property type="component" value="Chromosome 3"/>
</dbReference>
<feature type="chain" id="PRO_5013619864" description="Transglycosylase SLT domain-containing protein" evidence="2">
    <location>
        <begin position="21"/>
        <end position="281"/>
    </location>
</feature>
<name>A0A2G5I3Q0_CERBT</name>
<dbReference type="EMBL" id="LKMD01000101">
    <property type="protein sequence ID" value="PIA99427.1"/>
    <property type="molecule type" value="Genomic_DNA"/>
</dbReference>
<dbReference type="Gene3D" id="1.10.530.10">
    <property type="match status" value="1"/>
</dbReference>
<evidence type="ECO:0008006" key="7">
    <source>
        <dbReference type="Google" id="ProtNLM"/>
    </source>
</evidence>
<accession>A0A2G5I3Q0</accession>
<sequence>MRLTLVTALTLYHTLQSTFAKPVPSKIEAVSVWNKPASQWFDMLTPFGLKEGKDDSKKSDKGDKKKKKKESKDAKPVEYHWYTGDGTVAAGWPDEDDWKSFDDLWDINSAAYISLTPNTPDETSDLHASILSVSSSTGVDARFILATIIQESNGNVRVGTTAMANANPGLMQSYGPLCSGTCKDIPTTTHCPSSMIEQMIKDGTASNSAGMGLQDLIAKSGVDDVSKYYKATRMYNSGPNSIPEDGDLSAESGAATRTYASDVANRLVGWVANGTEGQKVW</sequence>
<reference evidence="3 5" key="1">
    <citation type="submission" date="2015-10" db="EMBL/GenBank/DDBJ databases">
        <title>The cercosporin biosynthetic gene cluster was horizontally transferred to several fungal lineages and shown to be expanded in Cercospora beticola based on microsynteny with recipient genomes.</title>
        <authorList>
            <person name="De Jonge R."/>
            <person name="Ebert M.K."/>
            <person name="Suttle J.C."/>
            <person name="Jurick Ii W.M."/>
            <person name="Secor G.A."/>
            <person name="Thomma B.P."/>
            <person name="Van De Peer Y."/>
            <person name="Bolton M.D."/>
        </authorList>
    </citation>
    <scope>NUCLEOTIDE SEQUENCE [LARGE SCALE GENOMIC DNA]</scope>
    <source>
        <strain evidence="3 5">09-40</strain>
    </source>
</reference>
<proteinExistence type="predicted"/>
<organism evidence="3 5">
    <name type="scientific">Cercospora beticola</name>
    <name type="common">Sugarbeet leaf spot fungus</name>
    <dbReference type="NCBI Taxonomy" id="122368"/>
    <lineage>
        <taxon>Eukaryota</taxon>
        <taxon>Fungi</taxon>
        <taxon>Dikarya</taxon>
        <taxon>Ascomycota</taxon>
        <taxon>Pezizomycotina</taxon>
        <taxon>Dothideomycetes</taxon>
        <taxon>Dothideomycetidae</taxon>
        <taxon>Mycosphaerellales</taxon>
        <taxon>Mycosphaerellaceae</taxon>
        <taxon>Cercospora</taxon>
    </lineage>
</organism>
<evidence type="ECO:0000313" key="4">
    <source>
        <dbReference type="EMBL" id="WPB00885.1"/>
    </source>
</evidence>
<evidence type="ECO:0000313" key="3">
    <source>
        <dbReference type="EMBL" id="PIA99427.1"/>
    </source>
</evidence>
<dbReference type="AlphaFoldDB" id="A0A2G5I3Q0"/>
<gene>
    <name evidence="3" type="ORF">CB0940_03703</name>
    <name evidence="4" type="ORF">RHO25_005505</name>
</gene>
<dbReference type="SUPFAM" id="SSF53955">
    <property type="entry name" value="Lysozyme-like"/>
    <property type="match status" value="1"/>
</dbReference>
<dbReference type="EMBL" id="CP134186">
    <property type="protein sequence ID" value="WPB00885.1"/>
    <property type="molecule type" value="Genomic_DNA"/>
</dbReference>
<feature type="region of interest" description="Disordered" evidence="1">
    <location>
        <begin position="52"/>
        <end position="72"/>
    </location>
</feature>
<keyword evidence="6" id="KW-1185">Reference proteome</keyword>
<evidence type="ECO:0000256" key="2">
    <source>
        <dbReference type="SAM" id="SignalP"/>
    </source>
</evidence>
<feature type="signal peptide" evidence="2">
    <location>
        <begin position="1"/>
        <end position="20"/>
    </location>
</feature>
<reference evidence="4 6" key="2">
    <citation type="submission" date="2023-09" db="EMBL/GenBank/DDBJ databases">
        <title>Complete-Gapless Cercospora beticola genome.</title>
        <authorList>
            <person name="Wyatt N.A."/>
            <person name="Spanner R.E."/>
            <person name="Bolton M.D."/>
        </authorList>
    </citation>
    <scope>NUCLEOTIDE SEQUENCE [LARGE SCALE GENOMIC DNA]</scope>
    <source>
        <strain evidence="4">Cb09-40</strain>
    </source>
</reference>
<evidence type="ECO:0000313" key="5">
    <source>
        <dbReference type="Proteomes" id="UP000230605"/>
    </source>
</evidence>
<evidence type="ECO:0000313" key="6">
    <source>
        <dbReference type="Proteomes" id="UP001302367"/>
    </source>
</evidence>
<dbReference type="InterPro" id="IPR023346">
    <property type="entry name" value="Lysozyme-like_dom_sf"/>
</dbReference>
<feature type="compositionally biased region" description="Basic and acidic residues" evidence="1">
    <location>
        <begin position="52"/>
        <end position="63"/>
    </location>
</feature>